<dbReference type="Proteomes" id="UP000003100">
    <property type="component" value="Unassembled WGS sequence"/>
</dbReference>
<dbReference type="PATRIC" id="fig|476272.21.peg.106"/>
<keyword evidence="2" id="KW-1185">Reference proteome</keyword>
<dbReference type="HOGENOM" id="CLU_2697219_0_0_9"/>
<sequence>MVGLEQKTETLSFLSGSGRQELLFKPSISREVFWHILCKNSETCPCQTAVYSSLCALRSVVLFTNCKGVNGNG</sequence>
<dbReference type="EMBL" id="ACBZ01000181">
    <property type="protein sequence ID" value="EEG47683.1"/>
    <property type="molecule type" value="Genomic_DNA"/>
</dbReference>
<gene>
    <name evidence="1" type="ORF">RUMHYD_03430</name>
</gene>
<protein>
    <submittedName>
        <fullName evidence="1">Uncharacterized protein</fullName>
    </submittedName>
</protein>
<reference evidence="1 2" key="2">
    <citation type="submission" date="2009-02" db="EMBL/GenBank/DDBJ databases">
        <title>Draft genome sequence of Blautia hydrogenotrophica DSM 10507 (Ruminococcus hydrogenotrophicus DSM 10507).</title>
        <authorList>
            <person name="Sudarsanam P."/>
            <person name="Ley R."/>
            <person name="Guruge J."/>
            <person name="Turnbaugh P.J."/>
            <person name="Mahowald M."/>
            <person name="Liep D."/>
            <person name="Gordon J."/>
        </authorList>
    </citation>
    <scope>NUCLEOTIDE SEQUENCE [LARGE SCALE GENOMIC DNA]</scope>
    <source>
        <strain evidence="2">DSM 10507 / JCM 14656 / S5a33</strain>
    </source>
</reference>
<comment type="caution">
    <text evidence="1">The sequence shown here is derived from an EMBL/GenBank/DDBJ whole genome shotgun (WGS) entry which is preliminary data.</text>
</comment>
<name>C0CRB6_BLAHS</name>
<dbReference type="AlphaFoldDB" id="C0CRB6"/>
<accession>C0CRB6</accession>
<organism evidence="1 2">
    <name type="scientific">Blautia hydrogenotrophica (strain DSM 10507 / JCM 14656 / S5a33)</name>
    <name type="common">Ruminococcus hydrogenotrophicus</name>
    <dbReference type="NCBI Taxonomy" id="476272"/>
    <lineage>
        <taxon>Bacteria</taxon>
        <taxon>Bacillati</taxon>
        <taxon>Bacillota</taxon>
        <taxon>Clostridia</taxon>
        <taxon>Lachnospirales</taxon>
        <taxon>Lachnospiraceae</taxon>
        <taxon>Blautia</taxon>
    </lineage>
</organism>
<evidence type="ECO:0000313" key="2">
    <source>
        <dbReference type="Proteomes" id="UP000003100"/>
    </source>
</evidence>
<evidence type="ECO:0000313" key="1">
    <source>
        <dbReference type="EMBL" id="EEG47683.1"/>
    </source>
</evidence>
<reference evidence="1 2" key="1">
    <citation type="submission" date="2009-01" db="EMBL/GenBank/DDBJ databases">
        <authorList>
            <person name="Fulton L."/>
            <person name="Clifton S."/>
            <person name="Fulton B."/>
            <person name="Xu J."/>
            <person name="Minx P."/>
            <person name="Pepin K.H."/>
            <person name="Johnson M."/>
            <person name="Bhonagiri V."/>
            <person name="Nash W.E."/>
            <person name="Mardis E.R."/>
            <person name="Wilson R.K."/>
        </authorList>
    </citation>
    <scope>NUCLEOTIDE SEQUENCE [LARGE SCALE GENOMIC DNA]</scope>
    <source>
        <strain evidence="2">DSM 10507 / JCM 14656 / S5a33</strain>
    </source>
</reference>
<proteinExistence type="predicted"/>